<sequence length="502" mass="56199">MQVSFNSFALKPFTRALLCLSKYGEELTVYATADVFSLSCTNSSKSAYCRFRFNKEFFFKYRLGNDHTNDEEPPHVAGQLTTRSLLSILKHKTVESTLERCEISIVDGTPESNSKISDDGHDNNEVDSFESRLVVRLHCKHGVVKTHRLNLNTPTSLLAPGIPDTDNESVLNVGHRTIKHIIDFFPLVKNTRSDPQLIWSFGETEVVVRSLESSLDSRGKAQLATELTISSEEFQNYDLYAVPTTIAFHLKEFNATISFADSSSLELDIRFTDPTAPLFIEVEGDSFEGLFVISTSQVQTSQAEAKLIREGSVPTKKRLREESAAGETPRFKKPMKVVQTTDRTSMARDVSMARETPMPPPRRRPSTAEQSYSSTPLPATPVPLFQRSDWFQPDASELPPSSLPVPILEGNQRDSDREPLFLPSSQLSILDEAALRESGLGIENMTTEEFNAMMEEEGEETDGDIRQSDYGSDYRGDEIMALQPTQTSEANESKAFYPLFND</sequence>
<dbReference type="InterPro" id="IPR007268">
    <property type="entry name" value="Rad9/Ddc1"/>
</dbReference>
<dbReference type="Pfam" id="PF04139">
    <property type="entry name" value="Rad9"/>
    <property type="match status" value="1"/>
</dbReference>
<dbReference type="Proteomes" id="UP001498398">
    <property type="component" value="Unassembled WGS sequence"/>
</dbReference>
<gene>
    <name evidence="2" type="ORF">VKT23_005205</name>
</gene>
<feature type="region of interest" description="Disordered" evidence="1">
    <location>
        <begin position="335"/>
        <end position="378"/>
    </location>
</feature>
<dbReference type="InterPro" id="IPR046938">
    <property type="entry name" value="DNA_clamp_sf"/>
</dbReference>
<organism evidence="2 3">
    <name type="scientific">Marasmiellus scandens</name>
    <dbReference type="NCBI Taxonomy" id="2682957"/>
    <lineage>
        <taxon>Eukaryota</taxon>
        <taxon>Fungi</taxon>
        <taxon>Dikarya</taxon>
        <taxon>Basidiomycota</taxon>
        <taxon>Agaricomycotina</taxon>
        <taxon>Agaricomycetes</taxon>
        <taxon>Agaricomycetidae</taxon>
        <taxon>Agaricales</taxon>
        <taxon>Marasmiineae</taxon>
        <taxon>Omphalotaceae</taxon>
        <taxon>Marasmiellus</taxon>
    </lineage>
</organism>
<reference evidence="2 3" key="1">
    <citation type="submission" date="2024-01" db="EMBL/GenBank/DDBJ databases">
        <title>A draft genome for the cacao thread blight pathogen Marasmiellus scandens.</title>
        <authorList>
            <person name="Baruah I.K."/>
            <person name="Leung J."/>
            <person name="Bukari Y."/>
            <person name="Amoako-Attah I."/>
            <person name="Meinhardt L.W."/>
            <person name="Bailey B.A."/>
            <person name="Cohen S.P."/>
        </authorList>
    </citation>
    <scope>NUCLEOTIDE SEQUENCE [LARGE SCALE GENOMIC DNA]</scope>
    <source>
        <strain evidence="2 3">GH-19</strain>
    </source>
</reference>
<dbReference type="PANTHER" id="PTHR15237">
    <property type="entry name" value="DNA REPAIR PROTEIN RAD9"/>
    <property type="match status" value="1"/>
</dbReference>
<dbReference type="EMBL" id="JBANRG010000005">
    <property type="protein sequence ID" value="KAK7466483.1"/>
    <property type="molecule type" value="Genomic_DNA"/>
</dbReference>
<evidence type="ECO:0000256" key="1">
    <source>
        <dbReference type="SAM" id="MobiDB-lite"/>
    </source>
</evidence>
<proteinExistence type="predicted"/>
<name>A0ABR1JYY3_9AGAR</name>
<dbReference type="Gene3D" id="3.70.10.10">
    <property type="match status" value="1"/>
</dbReference>
<feature type="compositionally biased region" description="Polar residues" evidence="1">
    <location>
        <begin position="367"/>
        <end position="377"/>
    </location>
</feature>
<dbReference type="PANTHER" id="PTHR15237:SF0">
    <property type="entry name" value="CELL CYCLE CHECKPOINT CONTROL PROTEIN"/>
    <property type="match status" value="1"/>
</dbReference>
<accession>A0ABR1JYY3</accession>
<evidence type="ECO:0000313" key="3">
    <source>
        <dbReference type="Proteomes" id="UP001498398"/>
    </source>
</evidence>
<protein>
    <recommendedName>
        <fullName evidence="4">Cell cycle checkpoint control protein RAD9A</fullName>
    </recommendedName>
</protein>
<evidence type="ECO:0008006" key="4">
    <source>
        <dbReference type="Google" id="ProtNLM"/>
    </source>
</evidence>
<keyword evidence="3" id="KW-1185">Reference proteome</keyword>
<evidence type="ECO:0000313" key="2">
    <source>
        <dbReference type="EMBL" id="KAK7466483.1"/>
    </source>
</evidence>
<comment type="caution">
    <text evidence="2">The sequence shown here is derived from an EMBL/GenBank/DDBJ whole genome shotgun (WGS) entry which is preliminary data.</text>
</comment>
<dbReference type="SUPFAM" id="SSF55979">
    <property type="entry name" value="DNA clamp"/>
    <property type="match status" value="1"/>
</dbReference>